<keyword evidence="2" id="KW-0731">Sigma factor</keyword>
<sequence>MTMAAKVKNSLDFYLEKISETPLLTPDEERVLAEKIAEGRKAKDKLAMANLRLVASIAKKYAGWSSNFTLEDLVQEGNVGLLKAIEKFDLAQGCKFCTYATYWIKESIFEALIYKGKMIRTPSYMVCKVAKYNKAKSLLRTKLGRDPSENELQRRLGWNLENIHKVKECSERDALPTAPLSEEIGSIPLYEEDPLSAITAAEDLEILEKILQKCSLQEQTILSMRFGLKGAESQSSFKKIGEHLGISRERVRRIQEETFEKIRECG</sequence>
<dbReference type="AlphaFoldDB" id="A0A1G2HMI0"/>
<dbReference type="Gene3D" id="1.10.601.10">
    <property type="entry name" value="RNA Polymerase Primary Sigma Factor"/>
    <property type="match status" value="1"/>
</dbReference>
<evidence type="ECO:0000256" key="1">
    <source>
        <dbReference type="ARBA" id="ARBA00023015"/>
    </source>
</evidence>
<evidence type="ECO:0000313" key="6">
    <source>
        <dbReference type="EMBL" id="OGZ63696.1"/>
    </source>
</evidence>
<dbReference type="GO" id="GO:0016987">
    <property type="term" value="F:sigma factor activity"/>
    <property type="evidence" value="ECO:0007669"/>
    <property type="project" value="UniProtKB-KW"/>
</dbReference>
<dbReference type="GO" id="GO:0006352">
    <property type="term" value="P:DNA-templated transcription initiation"/>
    <property type="evidence" value="ECO:0007669"/>
    <property type="project" value="InterPro"/>
</dbReference>
<dbReference type="SUPFAM" id="SSF88659">
    <property type="entry name" value="Sigma3 and sigma4 domains of RNA polymerase sigma factors"/>
    <property type="match status" value="2"/>
</dbReference>
<dbReference type="InterPro" id="IPR007630">
    <property type="entry name" value="RNA_pol_sigma70_r4"/>
</dbReference>
<dbReference type="GO" id="GO:0003677">
    <property type="term" value="F:DNA binding"/>
    <property type="evidence" value="ECO:0007669"/>
    <property type="project" value="UniProtKB-KW"/>
</dbReference>
<dbReference type="InterPro" id="IPR007627">
    <property type="entry name" value="RNA_pol_sigma70_r2"/>
</dbReference>
<dbReference type="STRING" id="1802202.A2730_00150"/>
<dbReference type="InterPro" id="IPR013325">
    <property type="entry name" value="RNA_pol_sigma_r2"/>
</dbReference>
<organism evidence="6 7">
    <name type="scientific">Candidatus Staskawiczbacteria bacterium RIFCSPHIGHO2_01_FULL_39_25</name>
    <dbReference type="NCBI Taxonomy" id="1802202"/>
    <lineage>
        <taxon>Bacteria</taxon>
        <taxon>Candidatus Staskawicziibacteriota</taxon>
    </lineage>
</organism>
<dbReference type="NCBIfam" id="TIGR02937">
    <property type="entry name" value="sigma70-ECF"/>
    <property type="match status" value="1"/>
</dbReference>
<evidence type="ECO:0000256" key="2">
    <source>
        <dbReference type="ARBA" id="ARBA00023082"/>
    </source>
</evidence>
<reference evidence="6 7" key="1">
    <citation type="journal article" date="2016" name="Nat. Commun.">
        <title>Thousands of microbial genomes shed light on interconnected biogeochemical processes in an aquifer system.</title>
        <authorList>
            <person name="Anantharaman K."/>
            <person name="Brown C.T."/>
            <person name="Hug L.A."/>
            <person name="Sharon I."/>
            <person name="Castelle C.J."/>
            <person name="Probst A.J."/>
            <person name="Thomas B.C."/>
            <person name="Singh A."/>
            <person name="Wilkins M.J."/>
            <person name="Karaoz U."/>
            <person name="Brodie E.L."/>
            <person name="Williams K.H."/>
            <person name="Hubbard S.S."/>
            <person name="Banfield J.F."/>
        </authorList>
    </citation>
    <scope>NUCLEOTIDE SEQUENCE [LARGE SCALE GENOMIC DNA]</scope>
</reference>
<protein>
    <recommendedName>
        <fullName evidence="5">RNA polymerase sigma-70 domain-containing protein</fullName>
    </recommendedName>
</protein>
<dbReference type="EMBL" id="MHOO01000011">
    <property type="protein sequence ID" value="OGZ63696.1"/>
    <property type="molecule type" value="Genomic_DNA"/>
</dbReference>
<dbReference type="PROSITE" id="PS00715">
    <property type="entry name" value="SIGMA70_1"/>
    <property type="match status" value="1"/>
</dbReference>
<proteinExistence type="predicted"/>
<dbReference type="InterPro" id="IPR036388">
    <property type="entry name" value="WH-like_DNA-bd_sf"/>
</dbReference>
<comment type="caution">
    <text evidence="6">The sequence shown here is derived from an EMBL/GenBank/DDBJ whole genome shotgun (WGS) entry which is preliminary data.</text>
</comment>
<evidence type="ECO:0000256" key="3">
    <source>
        <dbReference type="ARBA" id="ARBA00023125"/>
    </source>
</evidence>
<dbReference type="Pfam" id="PF04542">
    <property type="entry name" value="Sigma70_r2"/>
    <property type="match status" value="1"/>
</dbReference>
<name>A0A1G2HMI0_9BACT</name>
<dbReference type="PANTHER" id="PTHR30603:SF60">
    <property type="entry name" value="RNA POLYMERASE SIGMA FACTOR RPOD"/>
    <property type="match status" value="1"/>
</dbReference>
<dbReference type="PRINTS" id="PR00046">
    <property type="entry name" value="SIGMA70FCT"/>
</dbReference>
<evidence type="ECO:0000256" key="4">
    <source>
        <dbReference type="ARBA" id="ARBA00023163"/>
    </source>
</evidence>
<dbReference type="InterPro" id="IPR009042">
    <property type="entry name" value="RNA_pol_sigma70_r1_2"/>
</dbReference>
<dbReference type="PANTHER" id="PTHR30603">
    <property type="entry name" value="RNA POLYMERASE SIGMA FACTOR RPO"/>
    <property type="match status" value="1"/>
</dbReference>
<dbReference type="SUPFAM" id="SSF88946">
    <property type="entry name" value="Sigma2 domain of RNA polymerase sigma factors"/>
    <property type="match status" value="1"/>
</dbReference>
<evidence type="ECO:0000313" key="7">
    <source>
        <dbReference type="Proteomes" id="UP000176855"/>
    </source>
</evidence>
<dbReference type="InterPro" id="IPR013324">
    <property type="entry name" value="RNA_pol_sigma_r3/r4-like"/>
</dbReference>
<dbReference type="Gene3D" id="1.10.10.10">
    <property type="entry name" value="Winged helix-like DNA-binding domain superfamily/Winged helix DNA-binding domain"/>
    <property type="match status" value="2"/>
</dbReference>
<dbReference type="Proteomes" id="UP000176855">
    <property type="component" value="Unassembled WGS sequence"/>
</dbReference>
<keyword evidence="1" id="KW-0805">Transcription regulation</keyword>
<keyword evidence="3" id="KW-0238">DNA-binding</keyword>
<dbReference type="Pfam" id="PF00140">
    <property type="entry name" value="Sigma70_r1_2"/>
    <property type="match status" value="1"/>
</dbReference>
<feature type="domain" description="RNA polymerase sigma-70" evidence="5">
    <location>
        <begin position="72"/>
        <end position="85"/>
    </location>
</feature>
<accession>A0A1G2HMI0</accession>
<dbReference type="InterPro" id="IPR000943">
    <property type="entry name" value="RNA_pol_sigma70"/>
</dbReference>
<dbReference type="Pfam" id="PF04545">
    <property type="entry name" value="Sigma70_r4"/>
    <property type="match status" value="1"/>
</dbReference>
<gene>
    <name evidence="6" type="ORF">A2730_00150</name>
</gene>
<keyword evidence="4" id="KW-0804">Transcription</keyword>
<dbReference type="InterPro" id="IPR014284">
    <property type="entry name" value="RNA_pol_sigma-70_dom"/>
</dbReference>
<dbReference type="InterPro" id="IPR050239">
    <property type="entry name" value="Sigma-70_RNA_pol_init_factors"/>
</dbReference>
<evidence type="ECO:0000259" key="5">
    <source>
        <dbReference type="PROSITE" id="PS00715"/>
    </source>
</evidence>